<comment type="caution">
    <text evidence="7">The sequence shown here is derived from an EMBL/GenBank/DDBJ whole genome shotgun (WGS) entry which is preliminary data.</text>
</comment>
<feature type="domain" description="Sodium/calcium exchanger membrane region" evidence="6">
    <location>
        <begin position="213"/>
        <end position="348"/>
    </location>
</feature>
<accession>A0A3D9HJI9</accession>
<protein>
    <submittedName>
        <fullName evidence="7">Cation:H+ antiporter</fullName>
    </submittedName>
</protein>
<dbReference type="PANTHER" id="PTHR10846:SF8">
    <property type="entry name" value="INNER MEMBRANE PROTEIN YRBG"/>
    <property type="match status" value="1"/>
</dbReference>
<dbReference type="GO" id="GO:0008273">
    <property type="term" value="F:calcium, potassium:sodium antiporter activity"/>
    <property type="evidence" value="ECO:0007669"/>
    <property type="project" value="TreeGrafter"/>
</dbReference>
<dbReference type="NCBIfam" id="TIGR00367">
    <property type="entry name" value="calcium/sodium antiporter"/>
    <property type="match status" value="1"/>
</dbReference>
<dbReference type="GO" id="GO:0005262">
    <property type="term" value="F:calcium channel activity"/>
    <property type="evidence" value="ECO:0007669"/>
    <property type="project" value="TreeGrafter"/>
</dbReference>
<dbReference type="AlphaFoldDB" id="A0A3D9HJI9"/>
<evidence type="ECO:0000256" key="2">
    <source>
        <dbReference type="ARBA" id="ARBA00022692"/>
    </source>
</evidence>
<dbReference type="Proteomes" id="UP000256845">
    <property type="component" value="Unassembled WGS sequence"/>
</dbReference>
<feature type="transmembrane region" description="Helical" evidence="5">
    <location>
        <begin position="209"/>
        <end position="230"/>
    </location>
</feature>
<evidence type="ECO:0000256" key="3">
    <source>
        <dbReference type="ARBA" id="ARBA00022989"/>
    </source>
</evidence>
<keyword evidence="8" id="KW-1185">Reference proteome</keyword>
<feature type="transmembrane region" description="Helical" evidence="5">
    <location>
        <begin position="141"/>
        <end position="157"/>
    </location>
</feature>
<dbReference type="EMBL" id="QRDW01000005">
    <property type="protein sequence ID" value="RED49682.1"/>
    <property type="molecule type" value="Genomic_DNA"/>
</dbReference>
<sequence length="357" mass="37667">MHSFPCNPKESPHMRGAEAGASSHNNCIFQGQRGGRVFSMDILFVIGGLILLFFGGEGALRGAIALAKKLCVSPAIIGLTVIGFGTSAPELVVTLQAALDGQPDLAIGNVVGSNISNLLLILGLGGLITPLVCCPKAIRRDGGMMLASMVVLTILGLTGKIVFWQGALMLSTLLVFLSWSYYQDKKKNAASDLHEREMEELQNVPENPLVIGGYLLAGFAGLVFGAHLLVEGAVNIATDFGIPESIIGLTLVALGTSLPELAATVVAAMRKHADVAVANVMGSCMFNVLSILGITAMVEPLTIADDIRQFDIWVMLAASLVLVPMLKGDSKICRRDAIFLVCGYLAYIGSIGTRIWA</sequence>
<dbReference type="Pfam" id="PF01699">
    <property type="entry name" value="Na_Ca_ex"/>
    <property type="match status" value="2"/>
</dbReference>
<organism evidence="7 8">
    <name type="scientific">Aestuariispira insulae</name>
    <dbReference type="NCBI Taxonomy" id="1461337"/>
    <lineage>
        <taxon>Bacteria</taxon>
        <taxon>Pseudomonadati</taxon>
        <taxon>Pseudomonadota</taxon>
        <taxon>Alphaproteobacteria</taxon>
        <taxon>Rhodospirillales</taxon>
        <taxon>Kiloniellaceae</taxon>
        <taxon>Aestuariispira</taxon>
    </lineage>
</organism>
<feature type="transmembrane region" description="Helical" evidence="5">
    <location>
        <begin position="163"/>
        <end position="182"/>
    </location>
</feature>
<reference evidence="7 8" key="1">
    <citation type="submission" date="2018-07" db="EMBL/GenBank/DDBJ databases">
        <title>Genomic Encyclopedia of Type Strains, Phase III (KMG-III): the genomes of soil and plant-associated and newly described type strains.</title>
        <authorList>
            <person name="Whitman W."/>
        </authorList>
    </citation>
    <scope>NUCLEOTIDE SEQUENCE [LARGE SCALE GENOMIC DNA]</scope>
    <source>
        <strain evidence="7 8">CECT 8488</strain>
    </source>
</reference>
<keyword evidence="3 5" id="KW-1133">Transmembrane helix</keyword>
<keyword evidence="2 5" id="KW-0812">Transmembrane</keyword>
<proteinExistence type="predicted"/>
<dbReference type="InterPro" id="IPR004481">
    <property type="entry name" value="K/Na/Ca-exchanger"/>
</dbReference>
<dbReference type="Gene3D" id="1.20.1420.30">
    <property type="entry name" value="NCX, central ion-binding region"/>
    <property type="match status" value="1"/>
</dbReference>
<dbReference type="PANTHER" id="PTHR10846">
    <property type="entry name" value="SODIUM/POTASSIUM/CALCIUM EXCHANGER"/>
    <property type="match status" value="1"/>
</dbReference>
<evidence type="ECO:0000313" key="8">
    <source>
        <dbReference type="Proteomes" id="UP000256845"/>
    </source>
</evidence>
<evidence type="ECO:0000256" key="4">
    <source>
        <dbReference type="ARBA" id="ARBA00023136"/>
    </source>
</evidence>
<name>A0A3D9HJI9_9PROT</name>
<dbReference type="GO" id="GO:0005886">
    <property type="term" value="C:plasma membrane"/>
    <property type="evidence" value="ECO:0007669"/>
    <property type="project" value="TreeGrafter"/>
</dbReference>
<feature type="transmembrane region" description="Helical" evidence="5">
    <location>
        <begin position="310"/>
        <end position="326"/>
    </location>
</feature>
<evidence type="ECO:0000259" key="6">
    <source>
        <dbReference type="Pfam" id="PF01699"/>
    </source>
</evidence>
<dbReference type="InterPro" id="IPR004837">
    <property type="entry name" value="NaCa_Exmemb"/>
</dbReference>
<feature type="transmembrane region" description="Helical" evidence="5">
    <location>
        <begin position="338"/>
        <end position="356"/>
    </location>
</feature>
<feature type="transmembrane region" description="Helical" evidence="5">
    <location>
        <begin position="276"/>
        <end position="298"/>
    </location>
</feature>
<keyword evidence="4 5" id="KW-0472">Membrane</keyword>
<comment type="subcellular location">
    <subcellularLocation>
        <location evidence="1">Membrane</location>
        <topology evidence="1">Multi-pass membrane protein</topology>
    </subcellularLocation>
</comment>
<feature type="transmembrane region" description="Helical" evidence="5">
    <location>
        <begin position="115"/>
        <end position="134"/>
    </location>
</feature>
<evidence type="ECO:0000256" key="1">
    <source>
        <dbReference type="ARBA" id="ARBA00004141"/>
    </source>
</evidence>
<evidence type="ECO:0000256" key="5">
    <source>
        <dbReference type="SAM" id="Phobius"/>
    </source>
</evidence>
<dbReference type="InterPro" id="IPR044880">
    <property type="entry name" value="NCX_ion-bd_dom_sf"/>
</dbReference>
<dbReference type="OrthoDB" id="9794225at2"/>
<feature type="transmembrane region" description="Helical" evidence="5">
    <location>
        <begin position="42"/>
        <end position="60"/>
    </location>
</feature>
<feature type="transmembrane region" description="Helical" evidence="5">
    <location>
        <begin position="72"/>
        <end position="95"/>
    </location>
</feature>
<evidence type="ECO:0000313" key="7">
    <source>
        <dbReference type="EMBL" id="RED49682.1"/>
    </source>
</evidence>
<feature type="domain" description="Sodium/calcium exchanger membrane region" evidence="6">
    <location>
        <begin position="42"/>
        <end position="181"/>
    </location>
</feature>
<feature type="transmembrane region" description="Helical" evidence="5">
    <location>
        <begin position="246"/>
        <end position="269"/>
    </location>
</feature>
<gene>
    <name evidence="7" type="ORF">DFP90_10553</name>
</gene>
<dbReference type="GO" id="GO:0006874">
    <property type="term" value="P:intracellular calcium ion homeostasis"/>
    <property type="evidence" value="ECO:0007669"/>
    <property type="project" value="TreeGrafter"/>
</dbReference>